<comment type="subcellular location">
    <subcellularLocation>
        <location evidence="1">Membrane</location>
        <topology evidence="1">Single-pass type II membrane protein</topology>
    </subcellularLocation>
</comment>
<comment type="caution">
    <text evidence="12">The sequence shown here is derived from an EMBL/GenBank/DDBJ whole genome shotgun (WGS) entry which is preliminary data.</text>
</comment>
<dbReference type="OrthoDB" id="2019572at2759"/>
<keyword evidence="5 11" id="KW-0812">Transmembrane</keyword>
<dbReference type="PROSITE" id="PS51257">
    <property type="entry name" value="PROKAR_LIPOPROTEIN"/>
    <property type="match status" value="1"/>
</dbReference>
<evidence type="ECO:0000256" key="5">
    <source>
        <dbReference type="ARBA" id="ARBA00022692"/>
    </source>
</evidence>
<comment type="similarity">
    <text evidence="10">Belongs to the glycosyltransferase 14 family.</text>
</comment>
<dbReference type="AlphaFoldDB" id="A0A4S2MFW5"/>
<evidence type="ECO:0000256" key="4">
    <source>
        <dbReference type="ARBA" id="ARBA00022679"/>
    </source>
</evidence>
<dbReference type="Pfam" id="PF02485">
    <property type="entry name" value="Branch"/>
    <property type="match status" value="1"/>
</dbReference>
<evidence type="ECO:0000256" key="1">
    <source>
        <dbReference type="ARBA" id="ARBA00004606"/>
    </source>
</evidence>
<dbReference type="PANTHER" id="PTHR19297">
    <property type="entry name" value="GLYCOSYLTRANSFERASE 14 FAMILY MEMBER"/>
    <property type="match status" value="1"/>
</dbReference>
<dbReference type="Proteomes" id="UP000308267">
    <property type="component" value="Unassembled WGS sequence"/>
</dbReference>
<evidence type="ECO:0000313" key="13">
    <source>
        <dbReference type="Proteomes" id="UP000308267"/>
    </source>
</evidence>
<dbReference type="PANTHER" id="PTHR19297:SF191">
    <property type="entry name" value="PROTEIN XYLOSYLTRANSFERASE"/>
    <property type="match status" value="1"/>
</dbReference>
<dbReference type="GO" id="GO:0016020">
    <property type="term" value="C:membrane"/>
    <property type="evidence" value="ECO:0007669"/>
    <property type="project" value="UniProtKB-SubCell"/>
</dbReference>
<evidence type="ECO:0000256" key="6">
    <source>
        <dbReference type="ARBA" id="ARBA00022968"/>
    </source>
</evidence>
<protein>
    <submittedName>
        <fullName evidence="12">Uncharacterized protein</fullName>
    </submittedName>
</protein>
<reference evidence="12 13" key="1">
    <citation type="journal article" date="2019" name="BMC Genomics">
        <title>New insights from Opisthorchis felineus genome: update on genomics of the epidemiologically important liver flukes.</title>
        <authorList>
            <person name="Ershov N.I."/>
            <person name="Mordvinov V.A."/>
            <person name="Prokhortchouk E.B."/>
            <person name="Pakharukova M.Y."/>
            <person name="Gunbin K.V."/>
            <person name="Ustyantsev K."/>
            <person name="Genaev M.A."/>
            <person name="Blinov A.G."/>
            <person name="Mazur A."/>
            <person name="Boulygina E."/>
            <person name="Tsygankova S."/>
            <person name="Khrameeva E."/>
            <person name="Chekanov N."/>
            <person name="Fan G."/>
            <person name="Xiao A."/>
            <person name="Zhang H."/>
            <person name="Xu X."/>
            <person name="Yang H."/>
            <person name="Solovyev V."/>
            <person name="Lee S.M."/>
            <person name="Liu X."/>
            <person name="Afonnikov D.A."/>
            <person name="Skryabin K.G."/>
        </authorList>
    </citation>
    <scope>NUCLEOTIDE SEQUENCE [LARGE SCALE GENOMIC DNA]</scope>
    <source>
        <strain evidence="12">AK-0245</strain>
        <tissue evidence="12">Whole organism</tissue>
    </source>
</reference>
<evidence type="ECO:0000256" key="9">
    <source>
        <dbReference type="ARBA" id="ARBA00023180"/>
    </source>
</evidence>
<evidence type="ECO:0000256" key="8">
    <source>
        <dbReference type="ARBA" id="ARBA00023136"/>
    </source>
</evidence>
<keyword evidence="8 11" id="KW-0472">Membrane</keyword>
<dbReference type="InterPro" id="IPR003406">
    <property type="entry name" value="Glyco_trans_14"/>
</dbReference>
<organism evidence="12 13">
    <name type="scientific">Opisthorchis felineus</name>
    <dbReference type="NCBI Taxonomy" id="147828"/>
    <lineage>
        <taxon>Eukaryota</taxon>
        <taxon>Metazoa</taxon>
        <taxon>Spiralia</taxon>
        <taxon>Lophotrochozoa</taxon>
        <taxon>Platyhelminthes</taxon>
        <taxon>Trematoda</taxon>
        <taxon>Digenea</taxon>
        <taxon>Opisthorchiida</taxon>
        <taxon>Opisthorchiata</taxon>
        <taxon>Opisthorchiidae</taxon>
        <taxon>Opisthorchis</taxon>
    </lineage>
</organism>
<proteinExistence type="inferred from homology"/>
<evidence type="ECO:0000256" key="10">
    <source>
        <dbReference type="ARBA" id="ARBA00038150"/>
    </source>
</evidence>
<keyword evidence="7 11" id="KW-1133">Transmembrane helix</keyword>
<keyword evidence="3" id="KW-0328">Glycosyltransferase</keyword>
<gene>
    <name evidence="12" type="ORF">CRM22_000301</name>
</gene>
<evidence type="ECO:0000256" key="11">
    <source>
        <dbReference type="SAM" id="Phobius"/>
    </source>
</evidence>
<keyword evidence="4" id="KW-0808">Transferase</keyword>
<sequence>MPSRISVYTTGIFALVTGCIIYHCWRSHFDEKLCLHLLNRTYDCLKCLGISVPLYKYTITSVEREFPLAYSILVYTDPERAVHLLAAIYRPHNFYCIHVDKKSPIGLVKLLRLCGQCFNSNVFFVPNEQRTTVRWGYFSVLEPELTCTRLLLQRSRKWKYWINLTGQEFPLRTNLELVLALKALNGANVVQATYKYRNIQRIPPRSAKSQNMMVLISGYSAGIDRETLNVSIEANCTKQVCCLYHILKCTTEELLKKENGQCLSSKNRSKVNGILNKLRKIQGCEPDDLGKLMGLIGKGTTLFRIKKNSPSQEPLQRPIF</sequence>
<evidence type="ECO:0000256" key="3">
    <source>
        <dbReference type="ARBA" id="ARBA00022676"/>
    </source>
</evidence>
<evidence type="ECO:0000256" key="7">
    <source>
        <dbReference type="ARBA" id="ARBA00022989"/>
    </source>
</evidence>
<feature type="transmembrane region" description="Helical" evidence="11">
    <location>
        <begin position="6"/>
        <end position="25"/>
    </location>
</feature>
<dbReference type="GO" id="GO:0008375">
    <property type="term" value="F:acetylglucosaminyltransferase activity"/>
    <property type="evidence" value="ECO:0007669"/>
    <property type="project" value="TreeGrafter"/>
</dbReference>
<dbReference type="EMBL" id="SJOL01000554">
    <property type="protein sequence ID" value="TGZ75532.1"/>
    <property type="molecule type" value="Genomic_DNA"/>
</dbReference>
<evidence type="ECO:0000256" key="2">
    <source>
        <dbReference type="ARBA" id="ARBA00004922"/>
    </source>
</evidence>
<keyword evidence="6" id="KW-0735">Signal-anchor</keyword>
<evidence type="ECO:0000313" key="12">
    <source>
        <dbReference type="EMBL" id="TGZ75532.1"/>
    </source>
</evidence>
<keyword evidence="9" id="KW-0325">Glycoprotein</keyword>
<name>A0A4S2MFW5_OPIFE</name>
<keyword evidence="13" id="KW-1185">Reference proteome</keyword>
<accession>A0A4S2MFW5</accession>
<comment type="pathway">
    <text evidence="2">Protein modification; protein glycosylation.</text>
</comment>